<keyword evidence="3" id="KW-1185">Reference proteome</keyword>
<organism evidence="2 3">
    <name type="scientific">Tetrapyrgos nigripes</name>
    <dbReference type="NCBI Taxonomy" id="182062"/>
    <lineage>
        <taxon>Eukaryota</taxon>
        <taxon>Fungi</taxon>
        <taxon>Dikarya</taxon>
        <taxon>Basidiomycota</taxon>
        <taxon>Agaricomycotina</taxon>
        <taxon>Agaricomycetes</taxon>
        <taxon>Agaricomycetidae</taxon>
        <taxon>Agaricales</taxon>
        <taxon>Marasmiineae</taxon>
        <taxon>Marasmiaceae</taxon>
        <taxon>Tetrapyrgos</taxon>
    </lineage>
</organism>
<feature type="region of interest" description="Disordered" evidence="1">
    <location>
        <begin position="361"/>
        <end position="472"/>
    </location>
</feature>
<evidence type="ECO:0008006" key="4">
    <source>
        <dbReference type="Google" id="ProtNLM"/>
    </source>
</evidence>
<proteinExistence type="predicted"/>
<comment type="caution">
    <text evidence="2">The sequence shown here is derived from an EMBL/GenBank/DDBJ whole genome shotgun (WGS) entry which is preliminary data.</text>
</comment>
<evidence type="ECO:0000256" key="1">
    <source>
        <dbReference type="SAM" id="MobiDB-lite"/>
    </source>
</evidence>
<reference evidence="2 3" key="1">
    <citation type="journal article" date="2020" name="ISME J.">
        <title>Uncovering the hidden diversity of litter-decomposition mechanisms in mushroom-forming fungi.</title>
        <authorList>
            <person name="Floudas D."/>
            <person name="Bentzer J."/>
            <person name="Ahren D."/>
            <person name="Johansson T."/>
            <person name="Persson P."/>
            <person name="Tunlid A."/>
        </authorList>
    </citation>
    <scope>NUCLEOTIDE SEQUENCE [LARGE SCALE GENOMIC DNA]</scope>
    <source>
        <strain evidence="2 3">CBS 291.85</strain>
    </source>
</reference>
<feature type="compositionally biased region" description="Low complexity" evidence="1">
    <location>
        <begin position="665"/>
        <end position="688"/>
    </location>
</feature>
<dbReference type="OrthoDB" id="552194at2759"/>
<dbReference type="AlphaFoldDB" id="A0A8H5LTZ6"/>
<feature type="region of interest" description="Disordered" evidence="1">
    <location>
        <begin position="570"/>
        <end position="706"/>
    </location>
</feature>
<feature type="compositionally biased region" description="Pro residues" evidence="1">
    <location>
        <begin position="389"/>
        <end position="409"/>
    </location>
</feature>
<evidence type="ECO:0000313" key="3">
    <source>
        <dbReference type="Proteomes" id="UP000559256"/>
    </source>
</evidence>
<dbReference type="Proteomes" id="UP000559256">
    <property type="component" value="Unassembled WGS sequence"/>
</dbReference>
<feature type="region of interest" description="Disordered" evidence="1">
    <location>
        <begin position="490"/>
        <end position="540"/>
    </location>
</feature>
<feature type="region of interest" description="Disordered" evidence="1">
    <location>
        <begin position="826"/>
        <end position="970"/>
    </location>
</feature>
<sequence>MWVLSGPFDGSAIEESKPKYVKAGLYGLGRKNQPLLIESKKISSHQATFRVGKYSKDDVMNPSARPKIEVNSLATRGVTYYERAGDRTKLEGDEFVELQENDIVGFPLGYQVVVKWHSICCFLSTSRSSTVPVDTCSILGKASQSSPTQPNLMQLSGINVVHNPGPEVTVHLSSTYTLSTPMAASLTACCQFAQPEWLDKVKQQFEGEAKTLEALPSLEKFKPTFTPSLPKEHQVHEFWSPNEKRRDLFKGHRFICVVDSTGKRTMDPALRETLERGGGAIETFSVHDGKPKFRDALNRGRAKNVGTLVFVADPVAMEAANQENWALLVEVAKDFDLHVVTPNDIIKCVLKVDISVLAPKPSLAGDEQPARAASPLPSFVPNTIADEPSVPPPEKPVEAPGPGPEPAPAPARRRPLRRRDTSTSTPASQEPAVEAPPPPQPQTQEPQIAEEAPRRRRHLTRRTNPDGGELIVTGYEDNSMVMNAIENAGLVKPEPSEPSRPITDLTKPSTTTRRFPRMKRRIGTLEESPAPVDPTEEPPSKKFKALFEASDPDKAGDMFTNTVSLLESVTQSQTQSGVGASSSSVAVAMELIEEEPDESNQTMGSAQTAAARGTKRKASGSEDQEMADVEENTRTRSRAGSVRPASKKAAIENVNAVERTHSTDPAAAKPSSTTAAAASSSTKPSSSKLKTNNNSGAAPGKPDTDEAFLKAVASTKRGKKNEDNFDREFNKLKISKPELDRGVVDEEEQWGVLEEFGDETNIRGNFMVVVELPVHKDHNPLNGKKEINPDWQDLPNFKKFKKKDARRTSRTIELVVSEENDDFIIRSKFRSGKGKDKGKKANEARFSSPEPEADQSGNSQASAFQGFDSDKEERSKRGNSRAGSAQPTRGAARKPAKTMALFIEDDEDESQMKSEVLDSDLDEVTQTLKSTAPPTKRPTGRTGRKPAVIDIDDDSDDDFTFKGFKGRARR</sequence>
<dbReference type="EMBL" id="JAACJM010000013">
    <property type="protein sequence ID" value="KAF5369487.1"/>
    <property type="molecule type" value="Genomic_DNA"/>
</dbReference>
<feature type="compositionally biased region" description="Basic and acidic residues" evidence="1">
    <location>
        <begin position="833"/>
        <end position="843"/>
    </location>
</feature>
<gene>
    <name evidence="2" type="ORF">D9758_002759</name>
</gene>
<feature type="compositionally biased region" description="Low complexity" evidence="1">
    <location>
        <begin position="570"/>
        <end position="588"/>
    </location>
</feature>
<protein>
    <recommendedName>
        <fullName evidence="4">Nibrin second BRCT domain-containing protein</fullName>
    </recommendedName>
</protein>
<accession>A0A8H5LTZ6</accession>
<feature type="compositionally biased region" description="Polar residues" evidence="1">
    <location>
        <begin position="599"/>
        <end position="608"/>
    </location>
</feature>
<feature type="compositionally biased region" description="Polar residues" evidence="1">
    <location>
        <begin position="924"/>
        <end position="933"/>
    </location>
</feature>
<dbReference type="Gene3D" id="2.60.200.20">
    <property type="match status" value="1"/>
</dbReference>
<name>A0A8H5LTZ6_9AGAR</name>
<evidence type="ECO:0000313" key="2">
    <source>
        <dbReference type="EMBL" id="KAF5369487.1"/>
    </source>
</evidence>